<gene>
    <name evidence="7" type="ORF">KIC69_01545</name>
</gene>
<dbReference type="GO" id="GO:0016020">
    <property type="term" value="C:membrane"/>
    <property type="evidence" value="ECO:0007669"/>
    <property type="project" value="UniProtKB-SubCell"/>
</dbReference>
<dbReference type="EMBL" id="JAHAKR010000034">
    <property type="protein sequence ID" value="MBS5829500.1"/>
    <property type="molecule type" value="Genomic_DNA"/>
</dbReference>
<evidence type="ECO:0000256" key="5">
    <source>
        <dbReference type="ARBA" id="ARBA00023136"/>
    </source>
</evidence>
<feature type="domain" description="Dynamin N-terminal" evidence="6">
    <location>
        <begin position="146"/>
        <end position="253"/>
    </location>
</feature>
<keyword evidence="5" id="KW-0472">Membrane</keyword>
<dbReference type="InterPro" id="IPR045063">
    <property type="entry name" value="Dynamin_N"/>
</dbReference>
<evidence type="ECO:0000256" key="1">
    <source>
        <dbReference type="ARBA" id="ARBA00004370"/>
    </source>
</evidence>
<evidence type="ECO:0000256" key="4">
    <source>
        <dbReference type="ARBA" id="ARBA00023134"/>
    </source>
</evidence>
<dbReference type="Proteomes" id="UP000824019">
    <property type="component" value="Unassembled WGS sequence"/>
</dbReference>
<proteinExistence type="predicted"/>
<protein>
    <submittedName>
        <fullName evidence="7">Dynamin family protein</fullName>
    </submittedName>
</protein>
<dbReference type="GO" id="GO:0008053">
    <property type="term" value="P:mitochondrial fusion"/>
    <property type="evidence" value="ECO:0007669"/>
    <property type="project" value="TreeGrafter"/>
</dbReference>
<dbReference type="GO" id="GO:0005525">
    <property type="term" value="F:GTP binding"/>
    <property type="evidence" value="ECO:0007669"/>
    <property type="project" value="UniProtKB-KW"/>
</dbReference>
<keyword evidence="3" id="KW-0378">Hydrolase</keyword>
<keyword evidence="4" id="KW-0342">GTP-binding</keyword>
<comment type="subcellular location">
    <subcellularLocation>
        <location evidence="1">Membrane</location>
    </subcellularLocation>
</comment>
<evidence type="ECO:0000256" key="3">
    <source>
        <dbReference type="ARBA" id="ARBA00022801"/>
    </source>
</evidence>
<name>A0A9E1B8Y9_9BACT</name>
<dbReference type="Pfam" id="PF00350">
    <property type="entry name" value="Dynamin_N"/>
    <property type="match status" value="1"/>
</dbReference>
<organism evidence="7 8">
    <name type="scientific">Campylobacter concisus</name>
    <dbReference type="NCBI Taxonomy" id="199"/>
    <lineage>
        <taxon>Bacteria</taxon>
        <taxon>Pseudomonadati</taxon>
        <taxon>Campylobacterota</taxon>
        <taxon>Epsilonproteobacteria</taxon>
        <taxon>Campylobacterales</taxon>
        <taxon>Campylobacteraceae</taxon>
        <taxon>Campylobacter</taxon>
    </lineage>
</organism>
<dbReference type="PANTHER" id="PTHR10465">
    <property type="entry name" value="TRANSMEMBRANE GTPASE FZO1"/>
    <property type="match status" value="1"/>
</dbReference>
<dbReference type="PANTHER" id="PTHR10465:SF0">
    <property type="entry name" value="SARCALUMENIN"/>
    <property type="match status" value="1"/>
</dbReference>
<dbReference type="InterPro" id="IPR027094">
    <property type="entry name" value="Mitofusin_fam"/>
</dbReference>
<dbReference type="AlphaFoldDB" id="A0A9E1B8Y9"/>
<dbReference type="GO" id="GO:0003924">
    <property type="term" value="F:GTPase activity"/>
    <property type="evidence" value="ECO:0007669"/>
    <property type="project" value="InterPro"/>
</dbReference>
<evidence type="ECO:0000313" key="7">
    <source>
        <dbReference type="EMBL" id="MBS5829500.1"/>
    </source>
</evidence>
<evidence type="ECO:0000256" key="2">
    <source>
        <dbReference type="ARBA" id="ARBA00022741"/>
    </source>
</evidence>
<dbReference type="SUPFAM" id="SSF52540">
    <property type="entry name" value="P-loop containing nucleoside triphosphate hydrolases"/>
    <property type="match status" value="1"/>
</dbReference>
<keyword evidence="2" id="KW-0547">Nucleotide-binding</keyword>
<comment type="caution">
    <text evidence="7">The sequence shown here is derived from an EMBL/GenBank/DDBJ whole genome shotgun (WGS) entry which is preliminary data.</text>
</comment>
<reference evidence="7" key="1">
    <citation type="submission" date="2021-02" db="EMBL/GenBank/DDBJ databases">
        <title>Infant gut strain persistence is associated with maternal origin, phylogeny, and functional potential including surface adhesion and iron acquisition.</title>
        <authorList>
            <person name="Lou Y.C."/>
        </authorList>
    </citation>
    <scope>NUCLEOTIDE SEQUENCE</scope>
    <source>
        <strain evidence="7">L3_101_000G1_dasL3_101_000G1_concoct_7_sub</strain>
    </source>
</reference>
<feature type="non-terminal residue" evidence="7">
    <location>
        <position position="259"/>
    </location>
</feature>
<evidence type="ECO:0000259" key="6">
    <source>
        <dbReference type="Pfam" id="PF00350"/>
    </source>
</evidence>
<sequence length="259" mass="29425">MAKVYLEHNPFSGHTKCTIDGKDVSQKDDFLRCWGNPNKSFLQDWVGEFFQRLHDIENDDKYEVEFFGLPSDYRDLENVKDKFCEENSGIKINLVQKGINVKSSEERVRQLRALFDEMQKNSPYDELKTKELRENFSNALGDEEEIGVVATVSSGKSTLLNAILHEDLLPARNQPTTAVVAKIYNDKSKHEFRVSATDRDGNFICDDIVGTPEILDKLNSNKEVSDLKLFGNIPNIKEYGLRVVFSDTPGPNNSGDDTH</sequence>
<dbReference type="InterPro" id="IPR027417">
    <property type="entry name" value="P-loop_NTPase"/>
</dbReference>
<accession>A0A9E1B8Y9</accession>
<dbReference type="Gene3D" id="3.40.50.300">
    <property type="entry name" value="P-loop containing nucleotide triphosphate hydrolases"/>
    <property type="match status" value="1"/>
</dbReference>
<evidence type="ECO:0000313" key="8">
    <source>
        <dbReference type="Proteomes" id="UP000824019"/>
    </source>
</evidence>